<name>A0ACC1HGX0_9FUNG</name>
<sequence length="117" mass="13179">MASIEFLNKGIEMVNKAIEEDREGSYESAYKLYMHSLDFFFAAMKYEKNEKAKAPIRRKIAEYLTRAEALKDHIIPQSNQKAATPGSTVATASTKKKFAKSQDEGDAENKKLRAGLE</sequence>
<accession>A0ACC1HGX0</accession>
<organism evidence="1 2">
    <name type="scientific">Spiromyces aspiralis</name>
    <dbReference type="NCBI Taxonomy" id="68401"/>
    <lineage>
        <taxon>Eukaryota</taxon>
        <taxon>Fungi</taxon>
        <taxon>Fungi incertae sedis</taxon>
        <taxon>Zoopagomycota</taxon>
        <taxon>Kickxellomycotina</taxon>
        <taxon>Kickxellomycetes</taxon>
        <taxon>Kickxellales</taxon>
        <taxon>Kickxellaceae</taxon>
        <taxon>Spiromyces</taxon>
    </lineage>
</organism>
<protein>
    <submittedName>
        <fullName evidence="1">Vacuolar protein sorting-associated protein 4</fullName>
    </submittedName>
</protein>
<dbReference type="Proteomes" id="UP001145114">
    <property type="component" value="Unassembled WGS sequence"/>
</dbReference>
<evidence type="ECO:0000313" key="2">
    <source>
        <dbReference type="Proteomes" id="UP001145114"/>
    </source>
</evidence>
<feature type="non-terminal residue" evidence="1">
    <location>
        <position position="117"/>
    </location>
</feature>
<dbReference type="EMBL" id="JAMZIH010006786">
    <property type="protein sequence ID" value="KAJ1673579.1"/>
    <property type="molecule type" value="Genomic_DNA"/>
</dbReference>
<comment type="caution">
    <text evidence="1">The sequence shown here is derived from an EMBL/GenBank/DDBJ whole genome shotgun (WGS) entry which is preliminary data.</text>
</comment>
<reference evidence="1" key="1">
    <citation type="submission" date="2022-06" db="EMBL/GenBank/DDBJ databases">
        <title>Phylogenomic reconstructions and comparative analyses of Kickxellomycotina fungi.</title>
        <authorList>
            <person name="Reynolds N.K."/>
            <person name="Stajich J.E."/>
            <person name="Barry K."/>
            <person name="Grigoriev I.V."/>
            <person name="Crous P."/>
            <person name="Smith M.E."/>
        </authorList>
    </citation>
    <scope>NUCLEOTIDE SEQUENCE</scope>
    <source>
        <strain evidence="1">RSA 2271</strain>
    </source>
</reference>
<gene>
    <name evidence="1" type="primary">VPS4_1</name>
    <name evidence="1" type="ORF">EV182_004961</name>
</gene>
<keyword evidence="2" id="KW-1185">Reference proteome</keyword>
<proteinExistence type="predicted"/>
<evidence type="ECO:0000313" key="1">
    <source>
        <dbReference type="EMBL" id="KAJ1673579.1"/>
    </source>
</evidence>